<keyword evidence="2 7" id="KW-0238">DNA-binding</keyword>
<keyword evidence="1" id="KW-0805">Transcription regulation</keyword>
<dbReference type="PROSITE" id="PS50110">
    <property type="entry name" value="RESPONSE_REGULATORY"/>
    <property type="match status" value="1"/>
</dbReference>
<evidence type="ECO:0000313" key="8">
    <source>
        <dbReference type="Proteomes" id="UP000193749"/>
    </source>
</evidence>
<dbReference type="RefSeq" id="WP_084876253.1">
    <property type="nucleotide sequence ID" value="NZ_JAGGMY010000001.1"/>
</dbReference>
<dbReference type="GO" id="GO:0003677">
    <property type="term" value="F:DNA binding"/>
    <property type="evidence" value="ECO:0007669"/>
    <property type="project" value="UniProtKB-KW"/>
</dbReference>
<dbReference type="InterPro" id="IPR039420">
    <property type="entry name" value="WalR-like"/>
</dbReference>
<dbReference type="PROSITE" id="PS50043">
    <property type="entry name" value="HTH_LUXR_2"/>
    <property type="match status" value="1"/>
</dbReference>
<dbReference type="PANTHER" id="PTHR43214:SF41">
    <property type="entry name" value="NITRATE_NITRITE RESPONSE REGULATOR PROTEIN NARP"/>
    <property type="match status" value="1"/>
</dbReference>
<dbReference type="PRINTS" id="PR00038">
    <property type="entry name" value="HTHLUXR"/>
</dbReference>
<dbReference type="Pfam" id="PF00196">
    <property type="entry name" value="GerE"/>
    <property type="match status" value="1"/>
</dbReference>
<proteinExistence type="predicted"/>
<keyword evidence="8" id="KW-1185">Reference proteome</keyword>
<dbReference type="GO" id="GO:0000160">
    <property type="term" value="P:phosphorelay signal transduction system"/>
    <property type="evidence" value="ECO:0007669"/>
    <property type="project" value="InterPro"/>
</dbReference>
<feature type="modified residue" description="4-aspartylphosphate" evidence="4">
    <location>
        <position position="58"/>
    </location>
</feature>
<dbReference type="PROSITE" id="PS00622">
    <property type="entry name" value="HTH_LUXR_1"/>
    <property type="match status" value="1"/>
</dbReference>
<evidence type="ECO:0000256" key="2">
    <source>
        <dbReference type="ARBA" id="ARBA00023125"/>
    </source>
</evidence>
<dbReference type="Pfam" id="PF00072">
    <property type="entry name" value="Response_reg"/>
    <property type="match status" value="1"/>
</dbReference>
<dbReference type="SUPFAM" id="SSF46894">
    <property type="entry name" value="C-terminal effector domain of the bipartite response regulators"/>
    <property type="match status" value="1"/>
</dbReference>
<dbReference type="SMART" id="SM00421">
    <property type="entry name" value="HTH_LUXR"/>
    <property type="match status" value="1"/>
</dbReference>
<sequence>MELQTLTIMIVDDHPLMRRGIRQLLALEPQLQVVAEANNGTEALAEARRLAPDVILLDLNMKGMSGLDTLKALRNEEISSRILVLTVSDARNDIYAMVDAGADGYLLKDSEPEQLLQQIMRGAQGENVFSEVVVEYLENRPHSSNPFRLLTERELDVLQEVARGLSNKEIANTLHISEETVKVHIRNMLRKLDVRSRVAATVLWLESRNV</sequence>
<gene>
    <name evidence="7" type="ORF">HA50_14135</name>
</gene>
<comment type="caution">
    <text evidence="7">The sequence shown here is derived from an EMBL/GenBank/DDBJ whole genome shotgun (WGS) entry which is preliminary data.</text>
</comment>
<keyword evidence="3" id="KW-0804">Transcription</keyword>
<dbReference type="InterPro" id="IPR011006">
    <property type="entry name" value="CheY-like_superfamily"/>
</dbReference>
<dbReference type="AlphaFoldDB" id="A0A1X1EWZ1"/>
<dbReference type="InterPro" id="IPR001789">
    <property type="entry name" value="Sig_transdc_resp-reg_receiver"/>
</dbReference>
<dbReference type="InterPro" id="IPR016032">
    <property type="entry name" value="Sig_transdc_resp-reg_C-effctor"/>
</dbReference>
<dbReference type="SMART" id="SM00448">
    <property type="entry name" value="REC"/>
    <property type="match status" value="1"/>
</dbReference>
<feature type="domain" description="Response regulatory" evidence="6">
    <location>
        <begin position="7"/>
        <end position="123"/>
    </location>
</feature>
<dbReference type="STRING" id="55209.HA50_14135"/>
<dbReference type="EMBL" id="MLJI01000001">
    <property type="protein sequence ID" value="ORM94427.1"/>
    <property type="molecule type" value="Genomic_DNA"/>
</dbReference>
<feature type="domain" description="HTH luxR-type" evidence="5">
    <location>
        <begin position="143"/>
        <end position="208"/>
    </location>
</feature>
<evidence type="ECO:0000313" key="7">
    <source>
        <dbReference type="EMBL" id="ORM94427.1"/>
    </source>
</evidence>
<dbReference type="GO" id="GO:0006355">
    <property type="term" value="P:regulation of DNA-templated transcription"/>
    <property type="evidence" value="ECO:0007669"/>
    <property type="project" value="InterPro"/>
</dbReference>
<accession>A0A1X1EWZ1</accession>
<dbReference type="SUPFAM" id="SSF52172">
    <property type="entry name" value="CheY-like"/>
    <property type="match status" value="1"/>
</dbReference>
<evidence type="ECO:0000256" key="3">
    <source>
        <dbReference type="ARBA" id="ARBA00023163"/>
    </source>
</evidence>
<dbReference type="Gene3D" id="3.40.50.2300">
    <property type="match status" value="1"/>
</dbReference>
<name>A0A1X1EWZ1_PANCY</name>
<dbReference type="OrthoDB" id="9796655at2"/>
<protein>
    <submittedName>
        <fullName evidence="7">DNA-binding response regulator</fullName>
    </submittedName>
</protein>
<evidence type="ECO:0000256" key="4">
    <source>
        <dbReference type="PROSITE-ProRule" id="PRU00169"/>
    </source>
</evidence>
<dbReference type="PANTHER" id="PTHR43214">
    <property type="entry name" value="TWO-COMPONENT RESPONSE REGULATOR"/>
    <property type="match status" value="1"/>
</dbReference>
<organism evidence="7 8">
    <name type="scientific">Pantoea cypripedii</name>
    <name type="common">Pectobacterium cypripedii</name>
    <name type="synonym">Erwinia cypripedii</name>
    <dbReference type="NCBI Taxonomy" id="55209"/>
    <lineage>
        <taxon>Bacteria</taxon>
        <taxon>Pseudomonadati</taxon>
        <taxon>Pseudomonadota</taxon>
        <taxon>Gammaproteobacteria</taxon>
        <taxon>Enterobacterales</taxon>
        <taxon>Erwiniaceae</taxon>
        <taxon>Pantoea</taxon>
    </lineage>
</organism>
<dbReference type="Proteomes" id="UP000193749">
    <property type="component" value="Unassembled WGS sequence"/>
</dbReference>
<dbReference type="CDD" id="cd06170">
    <property type="entry name" value="LuxR_C_like"/>
    <property type="match status" value="1"/>
</dbReference>
<evidence type="ECO:0000259" key="5">
    <source>
        <dbReference type="PROSITE" id="PS50043"/>
    </source>
</evidence>
<reference evidence="7 8" key="1">
    <citation type="journal article" date="2017" name="Antonie Van Leeuwenhoek">
        <title>Phylogenomic resolution of the bacterial genus Pantoea and its relationship with Erwinia and Tatumella.</title>
        <authorList>
            <person name="Palmer M."/>
            <person name="Steenkamp E.T."/>
            <person name="Coetzee M.P."/>
            <person name="Chan W.Y."/>
            <person name="van Zyl E."/>
            <person name="De Maayer P."/>
            <person name="Coutinho T.A."/>
            <person name="Blom J."/>
            <person name="Smits T.H."/>
            <person name="Duffy B."/>
            <person name="Venter S.N."/>
        </authorList>
    </citation>
    <scope>NUCLEOTIDE SEQUENCE [LARGE SCALE GENOMIC DNA]</scope>
    <source>
        <strain evidence="7 8">LMG 2657</strain>
    </source>
</reference>
<evidence type="ECO:0000259" key="6">
    <source>
        <dbReference type="PROSITE" id="PS50110"/>
    </source>
</evidence>
<keyword evidence="4" id="KW-0597">Phosphoprotein</keyword>
<dbReference type="InterPro" id="IPR000792">
    <property type="entry name" value="Tscrpt_reg_LuxR_C"/>
</dbReference>
<evidence type="ECO:0000256" key="1">
    <source>
        <dbReference type="ARBA" id="ARBA00023015"/>
    </source>
</evidence>